<reference evidence="1" key="1">
    <citation type="submission" date="2014-11" db="EMBL/GenBank/DDBJ databases">
        <authorList>
            <person name="Amaro Gonzalez C."/>
        </authorList>
    </citation>
    <scope>NUCLEOTIDE SEQUENCE</scope>
</reference>
<proteinExistence type="predicted"/>
<sequence>MNKDGVVLCEMCCLKMSENCGVHGRRSA</sequence>
<name>A0A0E9UVM3_ANGAN</name>
<organism evidence="1">
    <name type="scientific">Anguilla anguilla</name>
    <name type="common">European freshwater eel</name>
    <name type="synonym">Muraena anguilla</name>
    <dbReference type="NCBI Taxonomy" id="7936"/>
    <lineage>
        <taxon>Eukaryota</taxon>
        <taxon>Metazoa</taxon>
        <taxon>Chordata</taxon>
        <taxon>Craniata</taxon>
        <taxon>Vertebrata</taxon>
        <taxon>Euteleostomi</taxon>
        <taxon>Actinopterygii</taxon>
        <taxon>Neopterygii</taxon>
        <taxon>Teleostei</taxon>
        <taxon>Anguilliformes</taxon>
        <taxon>Anguillidae</taxon>
        <taxon>Anguilla</taxon>
    </lineage>
</organism>
<reference evidence="1" key="2">
    <citation type="journal article" date="2015" name="Fish Shellfish Immunol.">
        <title>Early steps in the European eel (Anguilla anguilla)-Vibrio vulnificus interaction in the gills: Role of the RtxA13 toxin.</title>
        <authorList>
            <person name="Callol A."/>
            <person name="Pajuelo D."/>
            <person name="Ebbesson L."/>
            <person name="Teles M."/>
            <person name="MacKenzie S."/>
            <person name="Amaro C."/>
        </authorList>
    </citation>
    <scope>NUCLEOTIDE SEQUENCE</scope>
</reference>
<protein>
    <submittedName>
        <fullName evidence="1">Uncharacterized protein</fullName>
    </submittedName>
</protein>
<evidence type="ECO:0000313" key="1">
    <source>
        <dbReference type="EMBL" id="JAH69791.1"/>
    </source>
</evidence>
<dbReference type="AlphaFoldDB" id="A0A0E9UVM3"/>
<dbReference type="EMBL" id="GBXM01038786">
    <property type="protein sequence ID" value="JAH69791.1"/>
    <property type="molecule type" value="Transcribed_RNA"/>
</dbReference>
<accession>A0A0E9UVM3</accession>